<dbReference type="AlphaFoldDB" id="A0A4P8J0V2"/>
<dbReference type="Proteomes" id="UP000298656">
    <property type="component" value="Chromosome 2"/>
</dbReference>
<evidence type="ECO:0000313" key="3">
    <source>
        <dbReference type="Proteomes" id="UP000298656"/>
    </source>
</evidence>
<feature type="compositionally biased region" description="Basic and acidic residues" evidence="1">
    <location>
        <begin position="149"/>
        <end position="163"/>
    </location>
</feature>
<protein>
    <submittedName>
        <fullName evidence="2">Uncharacterized protein</fullName>
    </submittedName>
</protein>
<dbReference type="EMBL" id="CP040078">
    <property type="protein sequence ID" value="QCP53543.1"/>
    <property type="molecule type" value="Genomic_DNA"/>
</dbReference>
<accession>A0A4P8J0V2</accession>
<proteinExistence type="predicted"/>
<sequence length="325" mass="35359">MADYQLTVQLPPKRTGKTPDCDSWTFHHILPWKYYYCLAAVLGYYYAGSLNSFVRSSPLYNTPQALAELPNTVTALGSIVTCDSDIVHSAGKSMMSFVEVKNVIDKLARTADSVTERITNATSKETLHAALVSCTSPVFGGFPGMSGDQRSDDPKDANSKMEPTKPFNGDPAWWTAVTSVGHALQAASYWAKPSDRNGCKDLDSAGYGDKVKFKLSNESLDVILAHLRSVTTPTHNNQVLAFDEKSWLVQIPNGTWGMTVSKNEFLYGAGAAVVPTDSYKFKVSSVDAHAGKTKLLEMTRCPGLENEKNILKPTSASAKIITSQT</sequence>
<dbReference type="OrthoDB" id="9204671at2"/>
<organism evidence="2 3">
    <name type="scientific">Trinickia violacea</name>
    <dbReference type="NCBI Taxonomy" id="2571746"/>
    <lineage>
        <taxon>Bacteria</taxon>
        <taxon>Pseudomonadati</taxon>
        <taxon>Pseudomonadota</taxon>
        <taxon>Betaproteobacteria</taxon>
        <taxon>Burkholderiales</taxon>
        <taxon>Burkholderiaceae</taxon>
        <taxon>Trinickia</taxon>
    </lineage>
</organism>
<dbReference type="RefSeq" id="WP_137336313.1">
    <property type="nucleotide sequence ID" value="NZ_CP040078.1"/>
</dbReference>
<gene>
    <name evidence="2" type="ORF">FAZ95_31370</name>
</gene>
<dbReference type="KEGG" id="tvl:FAZ95_31370"/>
<name>A0A4P8J0V2_9BURK</name>
<evidence type="ECO:0000313" key="2">
    <source>
        <dbReference type="EMBL" id="QCP53543.1"/>
    </source>
</evidence>
<feature type="region of interest" description="Disordered" evidence="1">
    <location>
        <begin position="143"/>
        <end position="168"/>
    </location>
</feature>
<keyword evidence="3" id="KW-1185">Reference proteome</keyword>
<evidence type="ECO:0000256" key="1">
    <source>
        <dbReference type="SAM" id="MobiDB-lite"/>
    </source>
</evidence>
<reference evidence="2 3" key="1">
    <citation type="submission" date="2019-05" db="EMBL/GenBank/DDBJ databases">
        <title>Burkholderia sp. DHOD12, isolated from subtropical forest soil.</title>
        <authorList>
            <person name="Gao Z.-H."/>
            <person name="Qiu L.-H."/>
        </authorList>
    </citation>
    <scope>NUCLEOTIDE SEQUENCE [LARGE SCALE GENOMIC DNA]</scope>
    <source>
        <strain evidence="2 3">DHOD12</strain>
    </source>
</reference>